<name>A0A6P8B9U3_PYRGI</name>
<keyword evidence="2" id="KW-1185">Reference proteome</keyword>
<evidence type="ECO:0000313" key="3">
    <source>
        <dbReference type="RefSeq" id="XP_030983965.1"/>
    </source>
</evidence>
<gene>
    <name evidence="3" type="ORF">PgNI_03849</name>
</gene>
<evidence type="ECO:0000256" key="1">
    <source>
        <dbReference type="SAM" id="Phobius"/>
    </source>
</evidence>
<dbReference type="Proteomes" id="UP000515153">
    <property type="component" value="Unplaced"/>
</dbReference>
<keyword evidence="1" id="KW-0472">Membrane</keyword>
<dbReference type="GeneID" id="41958811"/>
<dbReference type="KEGG" id="pgri:PgNI_03849"/>
<keyword evidence="1" id="KW-1133">Transmembrane helix</keyword>
<feature type="transmembrane region" description="Helical" evidence="1">
    <location>
        <begin position="15"/>
        <end position="36"/>
    </location>
</feature>
<accession>A0A6P8B9U3</accession>
<keyword evidence="1" id="KW-0812">Transmembrane</keyword>
<evidence type="ECO:0000313" key="2">
    <source>
        <dbReference type="Proteomes" id="UP000515153"/>
    </source>
</evidence>
<protein>
    <submittedName>
        <fullName evidence="3">Uncharacterized protein</fullName>
    </submittedName>
</protein>
<organism evidence="2 3">
    <name type="scientific">Pyricularia grisea</name>
    <name type="common">Crabgrass-specific blast fungus</name>
    <name type="synonym">Magnaporthe grisea</name>
    <dbReference type="NCBI Taxonomy" id="148305"/>
    <lineage>
        <taxon>Eukaryota</taxon>
        <taxon>Fungi</taxon>
        <taxon>Dikarya</taxon>
        <taxon>Ascomycota</taxon>
        <taxon>Pezizomycotina</taxon>
        <taxon>Sordariomycetes</taxon>
        <taxon>Sordariomycetidae</taxon>
        <taxon>Magnaporthales</taxon>
        <taxon>Pyriculariaceae</taxon>
        <taxon>Pyricularia</taxon>
    </lineage>
</organism>
<dbReference type="AlphaFoldDB" id="A0A6P8B9U3"/>
<proteinExistence type="predicted"/>
<dbReference type="RefSeq" id="XP_030983965.1">
    <property type="nucleotide sequence ID" value="XM_031123902.1"/>
</dbReference>
<reference evidence="3" key="3">
    <citation type="submission" date="2025-08" db="UniProtKB">
        <authorList>
            <consortium name="RefSeq"/>
        </authorList>
    </citation>
    <scope>IDENTIFICATION</scope>
    <source>
        <strain evidence="3">NI907</strain>
    </source>
</reference>
<reference evidence="3" key="1">
    <citation type="journal article" date="2019" name="Mol. Biol. Evol.">
        <title>Blast fungal genomes show frequent chromosomal changes, gene gains and losses, and effector gene turnover.</title>
        <authorList>
            <person name="Gomez Luciano L.B."/>
            <person name="Jason Tsai I."/>
            <person name="Chuma I."/>
            <person name="Tosa Y."/>
            <person name="Chen Y.H."/>
            <person name="Li J.Y."/>
            <person name="Li M.Y."/>
            <person name="Jade Lu M.Y."/>
            <person name="Nakayashiki H."/>
            <person name="Li W.H."/>
        </authorList>
    </citation>
    <scope>NUCLEOTIDE SEQUENCE</scope>
    <source>
        <strain evidence="3">NI907</strain>
    </source>
</reference>
<reference evidence="3" key="2">
    <citation type="submission" date="2019-10" db="EMBL/GenBank/DDBJ databases">
        <authorList>
            <consortium name="NCBI Genome Project"/>
        </authorList>
    </citation>
    <scope>NUCLEOTIDE SEQUENCE</scope>
    <source>
        <strain evidence="3">NI907</strain>
    </source>
</reference>
<sequence>MAGQHCPPRLTVCRFAFALVLHFIPFLGVVIVAGVAQQGPRKQWGRPIYLGSIISHPLPSHQRGTRPGFWLTFLFRGGDFLTRVLRTQVWYLALVGGFRKEIDTTQRTHLYPRQPYPRVLAPQSVSTAERLWSQMVVLTALVCFVLCLDQSGVAWLSSSNQTFQDNMIYGTQISVTFAFHGNPHTPLPCSVHHSRADDFAIAATRVGMEKKVARPSLFYLVRRSPSPATPPLYVLSLRSRSFGLGAAAVQSRLKLYV</sequence>